<comment type="caution">
    <text evidence="1">The sequence shown here is derived from an EMBL/GenBank/DDBJ whole genome shotgun (WGS) entry which is preliminary data.</text>
</comment>
<organism evidence="1 2">
    <name type="scientific">Coniosporium uncinatum</name>
    <dbReference type="NCBI Taxonomy" id="93489"/>
    <lineage>
        <taxon>Eukaryota</taxon>
        <taxon>Fungi</taxon>
        <taxon>Dikarya</taxon>
        <taxon>Ascomycota</taxon>
        <taxon>Pezizomycotina</taxon>
        <taxon>Dothideomycetes</taxon>
        <taxon>Dothideomycetes incertae sedis</taxon>
        <taxon>Coniosporium</taxon>
    </lineage>
</organism>
<name>A0ACC3DPB6_9PEZI</name>
<evidence type="ECO:0000313" key="1">
    <source>
        <dbReference type="EMBL" id="KAK3078439.1"/>
    </source>
</evidence>
<dbReference type="Proteomes" id="UP001186974">
    <property type="component" value="Unassembled WGS sequence"/>
</dbReference>
<reference evidence="1" key="1">
    <citation type="submission" date="2024-09" db="EMBL/GenBank/DDBJ databases">
        <title>Black Yeasts Isolated from many extreme environments.</title>
        <authorList>
            <person name="Coleine C."/>
            <person name="Stajich J.E."/>
            <person name="Selbmann L."/>
        </authorList>
    </citation>
    <scope>NUCLEOTIDE SEQUENCE</scope>
    <source>
        <strain evidence="1">CCFEE 5737</strain>
    </source>
</reference>
<accession>A0ACC3DPB6</accession>
<keyword evidence="2" id="KW-1185">Reference proteome</keyword>
<dbReference type="EMBL" id="JAWDJW010001893">
    <property type="protein sequence ID" value="KAK3078439.1"/>
    <property type="molecule type" value="Genomic_DNA"/>
</dbReference>
<proteinExistence type="predicted"/>
<sequence>QAKRRVNYDLRPQSKRGRARLYPNDVFQLGSEFIQAFKTDPWLQREIASKVEELARDSEHPPGAIYRRDSNGQFQLCDPHRCALASALVQSPSNAPTASTSLTSVANQTTTTNGPPDVNPDQTEAGATAQAIKRKRHISDNGSPGQPSPTATKSGLDSPTAQVTVLTEGDITSTHEPAYVAAVDHSAGISIPTITHNQSEEAAAMLHVPTSCGPVVLHEDCLFHISPRSKTIFDRWRERVVDLEKECASLKHRINSSAYVNQLAKIPPKQPIALDIDALRQSLTDISVAINGVVAFSDGVELTCFEGTYFEGQLGMLAARALGEGWMQYLKDGLGELSQYTTLALIRTLCAGALCLWVFEAEFPVFDGHKLMESYRARLASDDLPHVLRVVDYAAHDDILRSRTFIQCELDPYAITLAKRFGTAIVPLMSQYQETLEGVATWRQEEADWKQRHAYLVCLFKKALELKVELVLTTDEFEAFMPLPGDAFDATCMELSRQAPLREAELREAAEVDKCSMPAFYKLQRNAEESALVQYKKFRRTGVDTRGKAELLRKAVVLAE</sequence>
<gene>
    <name evidence="1" type="ORF">LTS18_007501</name>
</gene>
<protein>
    <submittedName>
        <fullName evidence="1">Uncharacterized protein</fullName>
    </submittedName>
</protein>
<evidence type="ECO:0000313" key="2">
    <source>
        <dbReference type="Proteomes" id="UP001186974"/>
    </source>
</evidence>
<feature type="non-terminal residue" evidence="1">
    <location>
        <position position="1"/>
    </location>
</feature>